<sequence length="63" mass="7189">MQKALWLPDSRIGHGSGNVQWNLAIIDGFWFVFRARMSGSLQLLIRWRDADAFGSCAIRSFMS</sequence>
<proteinExistence type="predicted"/>
<accession>A0ACC0VM78</accession>
<dbReference type="Proteomes" id="UP001163321">
    <property type="component" value="Chromosome 8"/>
</dbReference>
<comment type="caution">
    <text evidence="1">The sequence shown here is derived from an EMBL/GenBank/DDBJ whole genome shotgun (WGS) entry which is preliminary data.</text>
</comment>
<evidence type="ECO:0000313" key="2">
    <source>
        <dbReference type="Proteomes" id="UP001163321"/>
    </source>
</evidence>
<gene>
    <name evidence="1" type="ORF">PsorP6_004511</name>
</gene>
<dbReference type="EMBL" id="CM047587">
    <property type="protein sequence ID" value="KAI9907039.1"/>
    <property type="molecule type" value="Genomic_DNA"/>
</dbReference>
<keyword evidence="2" id="KW-1185">Reference proteome</keyword>
<reference evidence="1 2" key="1">
    <citation type="journal article" date="2022" name="bioRxiv">
        <title>The genome of the oomycete Peronosclerospora sorghi, a cosmopolitan pathogen of maize and sorghum, is inflated with dispersed pseudogenes.</title>
        <authorList>
            <person name="Fletcher K."/>
            <person name="Martin F."/>
            <person name="Isakeit T."/>
            <person name="Cavanaugh K."/>
            <person name="Magill C."/>
            <person name="Michelmore R."/>
        </authorList>
    </citation>
    <scope>NUCLEOTIDE SEQUENCE [LARGE SCALE GENOMIC DNA]</scope>
    <source>
        <strain evidence="1">P6</strain>
    </source>
</reference>
<protein>
    <submittedName>
        <fullName evidence="1">Uncharacterized protein</fullName>
    </submittedName>
</protein>
<organism evidence="1 2">
    <name type="scientific">Peronosclerospora sorghi</name>
    <dbReference type="NCBI Taxonomy" id="230839"/>
    <lineage>
        <taxon>Eukaryota</taxon>
        <taxon>Sar</taxon>
        <taxon>Stramenopiles</taxon>
        <taxon>Oomycota</taxon>
        <taxon>Peronosporomycetes</taxon>
        <taxon>Peronosporales</taxon>
        <taxon>Peronosporaceae</taxon>
        <taxon>Peronosclerospora</taxon>
    </lineage>
</organism>
<name>A0ACC0VM78_9STRA</name>
<evidence type="ECO:0000313" key="1">
    <source>
        <dbReference type="EMBL" id="KAI9907039.1"/>
    </source>
</evidence>